<evidence type="ECO:0000313" key="1">
    <source>
        <dbReference type="EMBL" id="CDW27968.1"/>
    </source>
</evidence>
<name>A0A0K2TPL9_LEPSM</name>
<sequence length="45" mass="5461">MSKMIMTSDKDKKIHSVNYQFQMHRPAKKYIQFTSLTLYQFLECT</sequence>
<accession>A0A0K2TPL9</accession>
<dbReference type="AlphaFoldDB" id="A0A0K2TPL9"/>
<reference evidence="1" key="1">
    <citation type="submission" date="2014-05" db="EMBL/GenBank/DDBJ databases">
        <authorList>
            <person name="Chronopoulou M."/>
        </authorList>
    </citation>
    <scope>NUCLEOTIDE SEQUENCE</scope>
    <source>
        <tissue evidence="1">Whole organism</tissue>
    </source>
</reference>
<organism evidence="1">
    <name type="scientific">Lepeophtheirus salmonis</name>
    <name type="common">Salmon louse</name>
    <name type="synonym">Caligus salmonis</name>
    <dbReference type="NCBI Taxonomy" id="72036"/>
    <lineage>
        <taxon>Eukaryota</taxon>
        <taxon>Metazoa</taxon>
        <taxon>Ecdysozoa</taxon>
        <taxon>Arthropoda</taxon>
        <taxon>Crustacea</taxon>
        <taxon>Multicrustacea</taxon>
        <taxon>Hexanauplia</taxon>
        <taxon>Copepoda</taxon>
        <taxon>Siphonostomatoida</taxon>
        <taxon>Caligidae</taxon>
        <taxon>Lepeophtheirus</taxon>
    </lineage>
</organism>
<dbReference type="EMBL" id="HACA01010607">
    <property type="protein sequence ID" value="CDW27968.1"/>
    <property type="molecule type" value="Transcribed_RNA"/>
</dbReference>
<protein>
    <submittedName>
        <fullName evidence="1">Uncharacterized protein</fullName>
    </submittedName>
</protein>
<proteinExistence type="predicted"/>